<evidence type="ECO:0000256" key="1">
    <source>
        <dbReference type="SAM" id="MobiDB-lite"/>
    </source>
</evidence>
<reference evidence="3" key="1">
    <citation type="submission" date="2022-11" db="UniProtKB">
        <authorList>
            <consortium name="WormBaseParasite"/>
        </authorList>
    </citation>
    <scope>IDENTIFICATION</scope>
</reference>
<feature type="region of interest" description="Disordered" evidence="1">
    <location>
        <begin position="50"/>
        <end position="73"/>
    </location>
</feature>
<sequence length="73" mass="8183">MEYSLTCHHCLFTSIIKPTIVYRIHHSEIIDLIERMSQIVAVNINGTGQAGNAGQEQNNNDGVEPQKNCELMN</sequence>
<evidence type="ECO:0000313" key="2">
    <source>
        <dbReference type="Proteomes" id="UP000887565"/>
    </source>
</evidence>
<dbReference type="Proteomes" id="UP000887565">
    <property type="component" value="Unplaced"/>
</dbReference>
<dbReference type="AlphaFoldDB" id="A0A915KML3"/>
<name>A0A915KML3_ROMCU</name>
<evidence type="ECO:0000313" key="3">
    <source>
        <dbReference type="WBParaSite" id="nRc.2.0.1.t39021-RA"/>
    </source>
</evidence>
<keyword evidence="2" id="KW-1185">Reference proteome</keyword>
<feature type="compositionally biased region" description="Low complexity" evidence="1">
    <location>
        <begin position="50"/>
        <end position="62"/>
    </location>
</feature>
<protein>
    <submittedName>
        <fullName evidence="3">Uncharacterized protein</fullName>
    </submittedName>
</protein>
<proteinExistence type="predicted"/>
<accession>A0A915KML3</accession>
<organism evidence="2 3">
    <name type="scientific">Romanomermis culicivorax</name>
    <name type="common">Nematode worm</name>
    <dbReference type="NCBI Taxonomy" id="13658"/>
    <lineage>
        <taxon>Eukaryota</taxon>
        <taxon>Metazoa</taxon>
        <taxon>Ecdysozoa</taxon>
        <taxon>Nematoda</taxon>
        <taxon>Enoplea</taxon>
        <taxon>Dorylaimia</taxon>
        <taxon>Mermithida</taxon>
        <taxon>Mermithoidea</taxon>
        <taxon>Mermithidae</taxon>
        <taxon>Romanomermis</taxon>
    </lineage>
</organism>
<dbReference type="WBParaSite" id="nRc.2.0.1.t39021-RA">
    <property type="protein sequence ID" value="nRc.2.0.1.t39021-RA"/>
    <property type="gene ID" value="nRc.2.0.1.g39021"/>
</dbReference>